<dbReference type="InterPro" id="IPR004042">
    <property type="entry name" value="Intein_endonuc_central"/>
</dbReference>
<gene>
    <name evidence="20" type="ORF">V5J35_002840</name>
</gene>
<dbReference type="Pfam" id="PF14528">
    <property type="entry name" value="LAGLIDADG_3"/>
    <property type="match status" value="1"/>
</dbReference>
<dbReference type="InterPro" id="IPR030934">
    <property type="entry name" value="Intein_C"/>
</dbReference>
<dbReference type="PROSITE" id="PS50819">
    <property type="entry name" value="INTEIN_ENDONUCLEASE"/>
    <property type="match status" value="1"/>
</dbReference>
<keyword evidence="5 16" id="KW-0547">Nucleotide-binding</keyword>
<evidence type="ECO:0000256" key="5">
    <source>
        <dbReference type="ARBA" id="ARBA00022741"/>
    </source>
</evidence>
<dbReference type="SMART" id="SM00306">
    <property type="entry name" value="HintN"/>
    <property type="match status" value="1"/>
</dbReference>
<dbReference type="SMART" id="SM00305">
    <property type="entry name" value="HintC"/>
    <property type="match status" value="1"/>
</dbReference>
<comment type="similarity">
    <text evidence="1 16">Belongs to the helicase family. DnaB subfamily.</text>
</comment>
<dbReference type="InterPro" id="IPR016136">
    <property type="entry name" value="DNA_helicase_N/primase_C"/>
</dbReference>
<evidence type="ECO:0000313" key="21">
    <source>
        <dbReference type="Proteomes" id="UP001549366"/>
    </source>
</evidence>
<dbReference type="InterPro" id="IPR027434">
    <property type="entry name" value="Homing_endonucl"/>
</dbReference>
<dbReference type="GO" id="GO:0003678">
    <property type="term" value="F:DNA helicase activity"/>
    <property type="evidence" value="ECO:0007669"/>
    <property type="project" value="UniProtKB-EC"/>
</dbReference>
<evidence type="ECO:0000256" key="1">
    <source>
        <dbReference type="ARBA" id="ARBA00008428"/>
    </source>
</evidence>
<dbReference type="InterPro" id="IPR010982">
    <property type="entry name" value="Lambda_DNA-bd_dom_sf"/>
</dbReference>
<dbReference type="InterPro" id="IPR007693">
    <property type="entry name" value="DNA_helicase_DnaB-like_N"/>
</dbReference>
<name>A0ABV2SL81_9GAMM</name>
<keyword evidence="6 16" id="KW-0378">Hydrolase</keyword>
<dbReference type="PANTHER" id="PTHR30153:SF2">
    <property type="entry name" value="REPLICATIVE DNA HELICASE"/>
    <property type="match status" value="1"/>
</dbReference>
<keyword evidence="10" id="KW-0651">Protein splicing</keyword>
<feature type="domain" description="HTH cro/C1-type" evidence="18">
    <location>
        <begin position="431"/>
        <end position="485"/>
    </location>
</feature>
<dbReference type="Pfam" id="PF00772">
    <property type="entry name" value="DnaB"/>
    <property type="match status" value="1"/>
</dbReference>
<dbReference type="PROSITE" id="PS50817">
    <property type="entry name" value="INTEIN_N_TER"/>
    <property type="match status" value="1"/>
</dbReference>
<evidence type="ECO:0000256" key="2">
    <source>
        <dbReference type="ARBA" id="ARBA00022515"/>
    </source>
</evidence>
<evidence type="ECO:0000256" key="8">
    <source>
        <dbReference type="ARBA" id="ARBA00022813"/>
    </source>
</evidence>
<dbReference type="NCBIfam" id="TIGR00665">
    <property type="entry name" value="DnaB"/>
    <property type="match status" value="1"/>
</dbReference>
<evidence type="ECO:0000256" key="6">
    <source>
        <dbReference type="ARBA" id="ARBA00022801"/>
    </source>
</evidence>
<dbReference type="SMART" id="SM00530">
    <property type="entry name" value="HTH_XRE"/>
    <property type="match status" value="1"/>
</dbReference>
<dbReference type="CDD" id="cd00984">
    <property type="entry name" value="DnaB_C"/>
    <property type="match status" value="1"/>
</dbReference>
<feature type="domain" description="SF4 helicase" evidence="19">
    <location>
        <begin position="208"/>
        <end position="245"/>
    </location>
</feature>
<accession>A0ABV2SL81</accession>
<dbReference type="EC" id="5.6.2.3" evidence="15 16"/>
<evidence type="ECO:0000256" key="13">
    <source>
        <dbReference type="ARBA" id="ARBA00044940"/>
    </source>
</evidence>
<dbReference type="GO" id="GO:0016787">
    <property type="term" value="F:hydrolase activity"/>
    <property type="evidence" value="ECO:0007669"/>
    <property type="project" value="UniProtKB-KW"/>
</dbReference>
<dbReference type="InterPro" id="IPR004860">
    <property type="entry name" value="LAGLIDADG_dom"/>
</dbReference>
<keyword evidence="12" id="KW-0413">Isomerase</keyword>
<dbReference type="PROSITE" id="PS51199">
    <property type="entry name" value="SF4_HELICASE"/>
    <property type="match status" value="2"/>
</dbReference>
<dbReference type="InterPro" id="IPR006141">
    <property type="entry name" value="Intein_N"/>
</dbReference>
<dbReference type="PANTHER" id="PTHR30153">
    <property type="entry name" value="REPLICATIVE DNA HELICASE DNAB"/>
    <property type="match status" value="1"/>
</dbReference>
<evidence type="ECO:0000256" key="4">
    <source>
        <dbReference type="ARBA" id="ARBA00022737"/>
    </source>
</evidence>
<dbReference type="InterPro" id="IPR001387">
    <property type="entry name" value="Cro/C1-type_HTH"/>
</dbReference>
<keyword evidence="11 16" id="KW-0238">DNA-binding</keyword>
<protein>
    <recommendedName>
        <fullName evidence="15 16">Replicative DNA helicase</fullName>
        <ecNumber evidence="15 16">5.6.2.3</ecNumber>
    </recommendedName>
</protein>
<dbReference type="Gene3D" id="2.170.16.10">
    <property type="entry name" value="Hedgehog/Intein (Hint) domain"/>
    <property type="match status" value="2"/>
</dbReference>
<dbReference type="Gene3D" id="3.10.28.10">
    <property type="entry name" value="Homing endonucleases"/>
    <property type="match status" value="1"/>
</dbReference>
<dbReference type="CDD" id="cd00081">
    <property type="entry name" value="Hint"/>
    <property type="match status" value="2"/>
</dbReference>
<dbReference type="Gene3D" id="3.40.50.300">
    <property type="entry name" value="P-loop containing nucleotide triphosphate hydrolases"/>
    <property type="match status" value="2"/>
</dbReference>
<dbReference type="NCBIfam" id="TIGR01443">
    <property type="entry name" value="intein_Cterm"/>
    <property type="match status" value="1"/>
</dbReference>
<evidence type="ECO:0000256" key="11">
    <source>
        <dbReference type="ARBA" id="ARBA00023125"/>
    </source>
</evidence>
<dbReference type="InterPro" id="IPR007694">
    <property type="entry name" value="DNA_helicase_DnaB-like_C"/>
</dbReference>
<evidence type="ECO:0000256" key="15">
    <source>
        <dbReference type="NCBIfam" id="TIGR00665"/>
    </source>
</evidence>
<comment type="function">
    <text evidence="16">The main replicative DNA helicase, it participates in initiation and elongation during chromosome replication. Travels ahead of the DNA replisome, separating dsDNA into templates for DNA synthesis. A processive ATP-dependent 5'-3' DNA helicase it has DNA-dependent ATPase activity.</text>
</comment>
<dbReference type="InterPro" id="IPR007692">
    <property type="entry name" value="DNA_helicase_DnaB"/>
</dbReference>
<dbReference type="InterPro" id="IPR027417">
    <property type="entry name" value="P-loop_NTPase"/>
</dbReference>
<evidence type="ECO:0000313" key="20">
    <source>
        <dbReference type="EMBL" id="MET4757648.1"/>
    </source>
</evidence>
<reference evidence="20 21" key="1">
    <citation type="submission" date="2024-06" db="EMBL/GenBank/DDBJ databases">
        <title>Genomic Encyclopedia of Type Strains, Phase V (KMG-V): Genome sequencing to study the core and pangenomes of soil and plant-associated prokaryotes.</title>
        <authorList>
            <person name="Whitman W."/>
        </authorList>
    </citation>
    <scope>NUCLEOTIDE SEQUENCE [LARGE SCALE GENOMIC DNA]</scope>
    <source>
        <strain evidence="20 21">NE40</strain>
    </source>
</reference>
<proteinExistence type="inferred from homology"/>
<comment type="caution">
    <text evidence="20">The sequence shown here is derived from an EMBL/GenBank/DDBJ whole genome shotgun (WGS) entry which is preliminary data.</text>
</comment>
<organism evidence="20 21">
    <name type="scientific">Endozoicomonas lisbonensis</name>
    <dbReference type="NCBI Taxonomy" id="3120522"/>
    <lineage>
        <taxon>Bacteria</taxon>
        <taxon>Pseudomonadati</taxon>
        <taxon>Pseudomonadota</taxon>
        <taxon>Gammaproteobacteria</taxon>
        <taxon>Oceanospirillales</taxon>
        <taxon>Endozoicomonadaceae</taxon>
        <taxon>Endozoicomonas</taxon>
    </lineage>
</organism>
<evidence type="ECO:0000256" key="9">
    <source>
        <dbReference type="ARBA" id="ARBA00022840"/>
    </source>
</evidence>
<dbReference type="SUPFAM" id="SSF48024">
    <property type="entry name" value="N-terminal domain of DnaB helicase"/>
    <property type="match status" value="1"/>
</dbReference>
<evidence type="ECO:0000256" key="12">
    <source>
        <dbReference type="ARBA" id="ARBA00023235"/>
    </source>
</evidence>
<dbReference type="SUPFAM" id="SSF55608">
    <property type="entry name" value="Homing endonucleases"/>
    <property type="match status" value="1"/>
</dbReference>
<dbReference type="SUPFAM" id="SSF47413">
    <property type="entry name" value="lambda repressor-like DNA-binding domains"/>
    <property type="match status" value="1"/>
</dbReference>
<evidence type="ECO:0000256" key="16">
    <source>
        <dbReference type="RuleBase" id="RU362085"/>
    </source>
</evidence>
<comment type="function">
    <text evidence="13">The intein is an endonuclease.</text>
</comment>
<evidence type="ECO:0000256" key="7">
    <source>
        <dbReference type="ARBA" id="ARBA00022806"/>
    </source>
</evidence>
<keyword evidence="4" id="KW-0677">Repeat</keyword>
<dbReference type="InterPro" id="IPR036185">
    <property type="entry name" value="DNA_heli_DnaB-like_N_sf"/>
</dbReference>
<sequence length="982" mass="108838">MRYSVESTDNLFIVAMQSTLQEAELPIDEATVNLKTPPHSIEAEQSVLGGLLLDNEAWDKVGDKVTSDDFYHPRHRIIYSAMAKSANESLPFDPLTLADTLDRQGDLDDAGGMLYITELVSSVAGIANIEAYATIIQERSVLRKLIQISQKITERAYNPEGLNSQDVLDEAERLVFNIAEERPKTGGPQGVREILDNTVKKIDELFNAGDAITGITTGFADLDNMTSGMQPSDMVIVAARPSMGKCIVSGSRVLDPESGELVKIDDIVARQSGSLLSLGDDFRLSPATPSAFVDDGLKPVFKVKTALGRTIETTLTHPFLSGDGWQPLGNLKVGDAVAVPRVLPVFGHKYLSGHEIRLMAYFIGDGGTTQTSLRFTNGNEAVLDDFIAAVNAFGGVKCARIEGNEGTTPSVRVSSDLGQVSEARQQFAQKLSSLMLKRGITGKMLASKLNVAESTISYWKNGEATPVEGRVLPLCQVLNVGTEELFPGGYEQAVWNDQNPLTKWLDAIGLNNRLAHEKTIPEVVYQLEKDGLAMFLSHLFTCDGSAFVQGNGQCRISYSSSSYELIKGLQHLLLRFGVNAKIREKVTRYPGAQVPYELEVLSQSSIQAFIDSIGIFAKEDRIEAVRKELAGKVPHDNSDILPESVCEYILKLKGDRSWREIYTSAGKIYPENYNPHLTGASRRGVSRRRAALFAELFADDYLRHLASSDLYWDKIVSIEPQGDRQVYDLTVPDTHNFVAEDFCVHNTTFAMNLVENALLNTDKGIMVFSLEMPSEQLMMRMLSSLGRINQSKVRSGNLEEEDWPKLVSAVERIKDKKLFIDDTAGISPSEMRSRARRIVREHGELGMIMIDYLQLMQIPGYDQGRTNEISEISRSLKAIAKEFNVPVIALSQLNRSLEQRPNKRPVNSDLRESGAIEQDADVIMFIYRDEVYNPDTEYKGVGEIIIGKQRNGPIGSVRLAFIGQYTRFENLAPDAYNFDDDE</sequence>
<dbReference type="CDD" id="cd00093">
    <property type="entry name" value="HTH_XRE"/>
    <property type="match status" value="1"/>
</dbReference>
<dbReference type="InterPro" id="IPR036844">
    <property type="entry name" value="Hint_dom_sf"/>
</dbReference>
<dbReference type="Proteomes" id="UP001549366">
    <property type="component" value="Unassembled WGS sequence"/>
</dbReference>
<dbReference type="Pfam" id="PF01381">
    <property type="entry name" value="HTH_3"/>
    <property type="match status" value="1"/>
</dbReference>
<keyword evidence="2 16" id="KW-0639">Primosome</keyword>
<dbReference type="SUPFAM" id="SSF52540">
    <property type="entry name" value="P-loop containing nucleoside triphosphate hydrolases"/>
    <property type="match status" value="1"/>
</dbReference>
<keyword evidence="7 16" id="KW-0347">Helicase</keyword>
<dbReference type="EMBL" id="JBEWTB010000002">
    <property type="protein sequence ID" value="MET4757648.1"/>
    <property type="molecule type" value="Genomic_DNA"/>
</dbReference>
<comment type="catalytic activity">
    <reaction evidence="14 16">
        <text>ATP + H2O = ADP + phosphate + H(+)</text>
        <dbReference type="Rhea" id="RHEA:13065"/>
        <dbReference type="ChEBI" id="CHEBI:15377"/>
        <dbReference type="ChEBI" id="CHEBI:15378"/>
        <dbReference type="ChEBI" id="CHEBI:30616"/>
        <dbReference type="ChEBI" id="CHEBI:43474"/>
        <dbReference type="ChEBI" id="CHEBI:456216"/>
        <dbReference type="EC" id="5.6.2.3"/>
    </reaction>
</comment>
<evidence type="ECO:0000256" key="14">
    <source>
        <dbReference type="ARBA" id="ARBA00048954"/>
    </source>
</evidence>
<dbReference type="Gene3D" id="1.10.260.40">
    <property type="entry name" value="lambda repressor-like DNA-binding domains"/>
    <property type="match status" value="1"/>
</dbReference>
<dbReference type="Pfam" id="PF03796">
    <property type="entry name" value="DnaB_C"/>
    <property type="match status" value="2"/>
</dbReference>
<dbReference type="PROSITE" id="PS50943">
    <property type="entry name" value="HTH_CROC1"/>
    <property type="match status" value="1"/>
</dbReference>
<evidence type="ECO:0000256" key="3">
    <source>
        <dbReference type="ARBA" id="ARBA00022705"/>
    </source>
</evidence>
<keyword evidence="9 16" id="KW-0067">ATP-binding</keyword>
<dbReference type="InterPro" id="IPR003586">
    <property type="entry name" value="Hint_dom_C"/>
</dbReference>
<evidence type="ECO:0000259" key="17">
    <source>
        <dbReference type="PROSITE" id="PS50819"/>
    </source>
</evidence>
<evidence type="ECO:0000256" key="10">
    <source>
        <dbReference type="ARBA" id="ARBA00023000"/>
    </source>
</evidence>
<keyword evidence="3 16" id="KW-0235">DNA replication</keyword>
<keyword evidence="8" id="KW-0068">Autocatalytic cleavage</keyword>
<keyword evidence="21" id="KW-1185">Reference proteome</keyword>
<evidence type="ECO:0000259" key="19">
    <source>
        <dbReference type="PROSITE" id="PS51199"/>
    </source>
</evidence>
<evidence type="ECO:0000259" key="18">
    <source>
        <dbReference type="PROSITE" id="PS50943"/>
    </source>
</evidence>
<dbReference type="Gene3D" id="1.10.860.10">
    <property type="entry name" value="DNAb Helicase, Chain A"/>
    <property type="match status" value="1"/>
</dbReference>
<dbReference type="InterPro" id="IPR003587">
    <property type="entry name" value="Hint_dom_N"/>
</dbReference>
<feature type="domain" description="DOD-type homing endonuclease" evidence="17">
    <location>
        <begin position="358"/>
        <end position="578"/>
    </location>
</feature>
<dbReference type="PROSITE" id="PS50818">
    <property type="entry name" value="INTEIN_C_TER"/>
    <property type="match status" value="1"/>
</dbReference>
<dbReference type="PRINTS" id="PR00379">
    <property type="entry name" value="INTEIN"/>
</dbReference>
<dbReference type="SUPFAM" id="SSF51294">
    <property type="entry name" value="Hedgehog/intein (Hint) domain"/>
    <property type="match status" value="1"/>
</dbReference>
<feature type="domain" description="SF4 helicase" evidence="19">
    <location>
        <begin position="747"/>
        <end position="975"/>
    </location>
</feature>
<dbReference type="InterPro" id="IPR006142">
    <property type="entry name" value="INTEIN"/>
</dbReference>